<evidence type="ECO:0000256" key="3">
    <source>
        <dbReference type="ARBA" id="ARBA00022737"/>
    </source>
</evidence>
<reference evidence="8" key="1">
    <citation type="submission" date="2025-08" db="UniProtKB">
        <authorList>
            <consortium name="RefSeq"/>
        </authorList>
    </citation>
    <scope>IDENTIFICATION</scope>
    <source>
        <tissue evidence="8">Whole organism</tissue>
    </source>
</reference>
<dbReference type="PROSITE" id="PS50294">
    <property type="entry name" value="WD_REPEATS_REGION"/>
    <property type="match status" value="5"/>
</dbReference>
<dbReference type="GO" id="GO:0034511">
    <property type="term" value="F:U3 snoRNA binding"/>
    <property type="evidence" value="ECO:0007669"/>
    <property type="project" value="TreeGrafter"/>
</dbReference>
<protein>
    <submittedName>
        <fullName evidence="8">Transducin beta-like protein 3</fullName>
    </submittedName>
</protein>
<dbReference type="PROSITE" id="PS00678">
    <property type="entry name" value="WD_REPEATS_1"/>
    <property type="match status" value="3"/>
</dbReference>
<feature type="repeat" description="WD" evidence="5">
    <location>
        <begin position="483"/>
        <end position="524"/>
    </location>
</feature>
<dbReference type="InterPro" id="IPR020472">
    <property type="entry name" value="WD40_PAC1"/>
</dbReference>
<feature type="repeat" description="WD" evidence="5">
    <location>
        <begin position="194"/>
        <end position="235"/>
    </location>
</feature>
<evidence type="ECO:0000313" key="7">
    <source>
        <dbReference type="Proteomes" id="UP000504606"/>
    </source>
</evidence>
<feature type="repeat" description="WD" evidence="5">
    <location>
        <begin position="609"/>
        <end position="641"/>
    </location>
</feature>
<comment type="subcellular location">
    <subcellularLocation>
        <location evidence="1">Nucleus</location>
        <location evidence="1">Nucleolus</location>
    </subcellularLocation>
</comment>
<dbReference type="InterPro" id="IPR036322">
    <property type="entry name" value="WD40_repeat_dom_sf"/>
</dbReference>
<keyword evidence="3" id="KW-0677">Repeat</keyword>
<evidence type="ECO:0000313" key="8">
    <source>
        <dbReference type="RefSeq" id="XP_052130746.1"/>
    </source>
</evidence>
<sequence length="799" mass="87012">MFTKSKLKEVFEVESKFGAIFTGGSVQWTSDGKLLFCQCGSSINLLDVDSGQIAGSLGCTDDDDITASDDIVTSFALSADDQHVVSSHKSGLFRLWHIPERKVIKLWKSVHKGPVAKLALTASGTLLASGGSDSSVRLWDLVHQSCTHNLIGVQGVISVLTFHPEKSRKLLLGAADDATIVGWDVETGKPSLTLKGHFSRVCALTIHNDNNHVISCGRDKVVILWNLNEQCAVSTIPLYEGLEGLVLLPKGISLPGIKNKVANDMCVAVAGERGVIRIWDLSASKEIFVQTNSLVLKAKEEGSLAITQLLWNPDRSTLGVVSVDHNIILHNIDTFQCIKQFVGFSDEILDIGFLGNDDSHMAVATNSTNVALYRVSDMSCSLLQGHTDLVLGLATSKVNPKLLVSCAKDYSVRVWYLTDDGTTAKCVGHGQRHTAAVGAVHFGQLSCEIFASAGQDNCLKLWKLPSKFSEDVQPAVLNATCTQIAHQKDINSVCFSPNDKLIATGSQDKTAKIWSAEDLSLVGVLRGHRRGVWCVRFSPADQMLLTTSADCTMRLWSLQDLSCIKSFEGHDSSVVRGEFLTSGTQLVTGGADGLLKLWTIKSGECVFTLDEHNGRIWALAVSANESSIVTGGADSLLVKWKDVTAEKRKAAIEESEKLTIQEQQLSNLINNNELLKALKLALRLQRPHQCLTLVQGILKKGDIQGLSETVCQLSPSQQEDLLKYAVLWNSNGKHCYTAQALLSVLLEEISSGKLRLEGLRSTLEGLLPYTDRHLRRLSELQQDLHLLAFTANCMQPHAS</sequence>
<feature type="domain" description="U3 small nucleolar RNA-associated protein 13 C-terminal" evidence="6">
    <location>
        <begin position="662"/>
        <end position="794"/>
    </location>
</feature>
<dbReference type="Pfam" id="PF00400">
    <property type="entry name" value="WD40"/>
    <property type="match status" value="7"/>
</dbReference>
<dbReference type="InterPro" id="IPR015943">
    <property type="entry name" value="WD40/YVTN_repeat-like_dom_sf"/>
</dbReference>
<gene>
    <name evidence="8" type="primary">LOC113215015</name>
</gene>
<dbReference type="Proteomes" id="UP000504606">
    <property type="component" value="Unplaced"/>
</dbReference>
<evidence type="ECO:0000256" key="4">
    <source>
        <dbReference type="ARBA" id="ARBA00023242"/>
    </source>
</evidence>
<dbReference type="GeneID" id="113215015"/>
<feature type="repeat" description="WD" evidence="5">
    <location>
        <begin position="150"/>
        <end position="193"/>
    </location>
</feature>
<dbReference type="GO" id="GO:0032040">
    <property type="term" value="C:small-subunit processome"/>
    <property type="evidence" value="ECO:0007669"/>
    <property type="project" value="InterPro"/>
</dbReference>
<dbReference type="SUPFAM" id="SSF50978">
    <property type="entry name" value="WD40 repeat-like"/>
    <property type="match status" value="2"/>
</dbReference>
<dbReference type="Pfam" id="PF08625">
    <property type="entry name" value="Utp13"/>
    <property type="match status" value="1"/>
</dbReference>
<dbReference type="CDD" id="cd00200">
    <property type="entry name" value="WD40"/>
    <property type="match status" value="1"/>
</dbReference>
<dbReference type="GO" id="GO:0000480">
    <property type="term" value="P:endonucleolytic cleavage in 5'-ETS of tricistronic rRNA transcript (SSU-rRNA, 5.8S rRNA, LSU-rRNA)"/>
    <property type="evidence" value="ECO:0007669"/>
    <property type="project" value="TreeGrafter"/>
</dbReference>
<dbReference type="PRINTS" id="PR00320">
    <property type="entry name" value="GPROTEINBRPT"/>
</dbReference>
<feature type="repeat" description="WD" evidence="5">
    <location>
        <begin position="525"/>
        <end position="566"/>
    </location>
</feature>
<dbReference type="PANTHER" id="PTHR19854">
    <property type="entry name" value="TRANSDUCIN BETA-LIKE 3"/>
    <property type="match status" value="1"/>
</dbReference>
<proteinExistence type="predicted"/>
<dbReference type="InterPro" id="IPR001680">
    <property type="entry name" value="WD40_rpt"/>
</dbReference>
<keyword evidence="7" id="KW-1185">Reference proteome</keyword>
<evidence type="ECO:0000256" key="1">
    <source>
        <dbReference type="ARBA" id="ARBA00004604"/>
    </source>
</evidence>
<dbReference type="RefSeq" id="XP_052130746.1">
    <property type="nucleotide sequence ID" value="XM_052274786.1"/>
</dbReference>
<accession>A0A9C6X7U3</accession>
<evidence type="ECO:0000256" key="5">
    <source>
        <dbReference type="PROSITE-ProRule" id="PRU00221"/>
    </source>
</evidence>
<dbReference type="InterPro" id="IPR019775">
    <property type="entry name" value="WD40_repeat_CS"/>
</dbReference>
<keyword evidence="2 5" id="KW-0853">WD repeat</keyword>
<feature type="repeat" description="WD" evidence="5">
    <location>
        <begin position="383"/>
        <end position="425"/>
    </location>
</feature>
<organism evidence="7 8">
    <name type="scientific">Frankliniella occidentalis</name>
    <name type="common">Western flower thrips</name>
    <name type="synonym">Euthrips occidentalis</name>
    <dbReference type="NCBI Taxonomy" id="133901"/>
    <lineage>
        <taxon>Eukaryota</taxon>
        <taxon>Metazoa</taxon>
        <taxon>Ecdysozoa</taxon>
        <taxon>Arthropoda</taxon>
        <taxon>Hexapoda</taxon>
        <taxon>Insecta</taxon>
        <taxon>Pterygota</taxon>
        <taxon>Neoptera</taxon>
        <taxon>Paraneoptera</taxon>
        <taxon>Thysanoptera</taxon>
        <taxon>Terebrantia</taxon>
        <taxon>Thripoidea</taxon>
        <taxon>Thripidae</taxon>
        <taxon>Frankliniella</taxon>
    </lineage>
</organism>
<dbReference type="KEGG" id="foc:113215015"/>
<dbReference type="SMART" id="SM00320">
    <property type="entry name" value="WD40"/>
    <property type="match status" value="13"/>
</dbReference>
<dbReference type="PROSITE" id="PS50082">
    <property type="entry name" value="WD_REPEATS_2"/>
    <property type="match status" value="8"/>
</dbReference>
<dbReference type="OrthoDB" id="5414888at2759"/>
<dbReference type="PANTHER" id="PTHR19854:SF15">
    <property type="entry name" value="TRANSDUCIN BETA-LIKE PROTEIN 3"/>
    <property type="match status" value="1"/>
</dbReference>
<feature type="repeat" description="WD" evidence="5">
    <location>
        <begin position="567"/>
        <end position="608"/>
    </location>
</feature>
<feature type="repeat" description="WD" evidence="5">
    <location>
        <begin position="108"/>
        <end position="149"/>
    </location>
</feature>
<dbReference type="InterPro" id="IPR013934">
    <property type="entry name" value="Utp13_C"/>
</dbReference>
<evidence type="ECO:0000256" key="2">
    <source>
        <dbReference type="ARBA" id="ARBA00022574"/>
    </source>
</evidence>
<name>A0A9C6X7U3_FRAOC</name>
<dbReference type="Gene3D" id="2.130.10.10">
    <property type="entry name" value="YVTN repeat-like/Quinoprotein amine dehydrogenase"/>
    <property type="match status" value="4"/>
</dbReference>
<evidence type="ECO:0000259" key="6">
    <source>
        <dbReference type="Pfam" id="PF08625"/>
    </source>
</evidence>
<dbReference type="GO" id="GO:0000472">
    <property type="term" value="P:endonucleolytic cleavage to generate mature 5'-end of SSU-rRNA from (SSU-rRNA, 5.8S rRNA, LSU-rRNA)"/>
    <property type="evidence" value="ECO:0007669"/>
    <property type="project" value="TreeGrafter"/>
</dbReference>
<dbReference type="AlphaFoldDB" id="A0A9C6X7U3"/>
<dbReference type="GO" id="GO:0030686">
    <property type="term" value="C:90S preribosome"/>
    <property type="evidence" value="ECO:0007669"/>
    <property type="project" value="TreeGrafter"/>
</dbReference>
<keyword evidence="4" id="KW-0539">Nucleus</keyword>